<dbReference type="Ensembl" id="ENSCCRT00010116254.1">
    <property type="protein sequence ID" value="ENSCCRP00010104600.1"/>
    <property type="gene ID" value="ENSCCRG00010046134.1"/>
</dbReference>
<feature type="transmembrane region" description="Helical" evidence="13">
    <location>
        <begin position="105"/>
        <end position="127"/>
    </location>
</feature>
<feature type="transmembrane region" description="Helical" evidence="13">
    <location>
        <begin position="33"/>
        <end position="55"/>
    </location>
</feature>
<evidence type="ECO:0000256" key="7">
    <source>
        <dbReference type="ARBA" id="ARBA00023040"/>
    </source>
</evidence>
<keyword evidence="11" id="KW-0325">Glycoprotein</keyword>
<keyword evidence="16" id="KW-1185">Reference proteome</keyword>
<dbReference type="PRINTS" id="PR00245">
    <property type="entry name" value="OLFACTORYR"/>
</dbReference>
<reference evidence="15" key="2">
    <citation type="submission" date="2025-09" db="UniProtKB">
        <authorList>
            <consortium name="Ensembl"/>
        </authorList>
    </citation>
    <scope>IDENTIFICATION</scope>
</reference>
<dbReference type="GO" id="GO:0004930">
    <property type="term" value="F:G protein-coupled receptor activity"/>
    <property type="evidence" value="ECO:0007669"/>
    <property type="project" value="UniProtKB-KW"/>
</dbReference>
<evidence type="ECO:0000256" key="6">
    <source>
        <dbReference type="ARBA" id="ARBA00022989"/>
    </source>
</evidence>
<keyword evidence="7" id="KW-0297">G-protein coupled receptor</keyword>
<dbReference type="PANTHER" id="PTHR26450">
    <property type="entry name" value="OLFACTORY RECEPTOR 56B1-RELATED"/>
    <property type="match status" value="1"/>
</dbReference>
<keyword evidence="3" id="KW-0716">Sensory transduction</keyword>
<feature type="transmembrane region" description="Helical" evidence="13">
    <location>
        <begin position="147"/>
        <end position="170"/>
    </location>
</feature>
<dbReference type="SUPFAM" id="SSF81321">
    <property type="entry name" value="Family A G protein-coupled receptor-like"/>
    <property type="match status" value="1"/>
</dbReference>
<sequence length="326" mass="36698">MSKLNASFVQNLSIVRPEYFFIIGLSGIPYSSYYYIFLFITYFIAVIGNSIVLLIIALERSLHSPKYIGVFNLVLADIGETNAVIPNMMKTFFSDSQYISYNACLAHMFFVNFFITLQSVTLVVLAFDRFIAICLPLRYHALLNNTVMSLVFLVVWAFNTSLVALTASLMTRLSFCKSNVVQSYYCDYGPVLRLACNDNSINVFLTNLSAALLLVAPFFIIVLSYMGIFFALSKITTWEARLKALKTCVSHILLVGIFFLPVICIFIASSITSLTPNARVISTSLSFTLPPMLNPIIYVLNTAEIRVLIRKVLKNRIVPIRKNILK</sequence>
<keyword evidence="5" id="KW-0552">Olfaction</keyword>
<keyword evidence="12" id="KW-0807">Transducer</keyword>
<dbReference type="Pfam" id="PF13853">
    <property type="entry name" value="7tm_4"/>
    <property type="match status" value="1"/>
</dbReference>
<evidence type="ECO:0000256" key="3">
    <source>
        <dbReference type="ARBA" id="ARBA00022606"/>
    </source>
</evidence>
<evidence type="ECO:0000256" key="13">
    <source>
        <dbReference type="SAM" id="Phobius"/>
    </source>
</evidence>
<keyword evidence="9" id="KW-1015">Disulfide bond</keyword>
<feature type="domain" description="G-protein coupled receptors family 1 profile" evidence="14">
    <location>
        <begin position="48"/>
        <end position="298"/>
    </location>
</feature>
<organism evidence="15 16">
    <name type="scientific">Cyprinus carpio</name>
    <name type="common">Common carp</name>
    <dbReference type="NCBI Taxonomy" id="7962"/>
    <lineage>
        <taxon>Eukaryota</taxon>
        <taxon>Metazoa</taxon>
        <taxon>Chordata</taxon>
        <taxon>Craniata</taxon>
        <taxon>Vertebrata</taxon>
        <taxon>Euteleostomi</taxon>
        <taxon>Actinopterygii</taxon>
        <taxon>Neopterygii</taxon>
        <taxon>Teleostei</taxon>
        <taxon>Ostariophysi</taxon>
        <taxon>Cypriniformes</taxon>
        <taxon>Cyprinidae</taxon>
        <taxon>Cyprininae</taxon>
        <taxon>Cyprinus</taxon>
    </lineage>
</organism>
<keyword evidence="2" id="KW-1003">Cell membrane</keyword>
<protein>
    <submittedName>
        <fullName evidence="15">Odorant receptor, family D, subfamily 111, member 9</fullName>
    </submittedName>
</protein>
<evidence type="ECO:0000256" key="8">
    <source>
        <dbReference type="ARBA" id="ARBA00023136"/>
    </source>
</evidence>
<feature type="transmembrane region" description="Helical" evidence="13">
    <location>
        <begin position="292"/>
        <end position="309"/>
    </location>
</feature>
<evidence type="ECO:0000256" key="10">
    <source>
        <dbReference type="ARBA" id="ARBA00023170"/>
    </source>
</evidence>
<evidence type="ECO:0000256" key="1">
    <source>
        <dbReference type="ARBA" id="ARBA00004651"/>
    </source>
</evidence>
<feature type="transmembrane region" description="Helical" evidence="13">
    <location>
        <begin position="252"/>
        <end position="272"/>
    </location>
</feature>
<dbReference type="Gene3D" id="1.20.1070.10">
    <property type="entry name" value="Rhodopsin 7-helix transmembrane proteins"/>
    <property type="match status" value="1"/>
</dbReference>
<feature type="transmembrane region" description="Helical" evidence="13">
    <location>
        <begin position="67"/>
        <end position="85"/>
    </location>
</feature>
<dbReference type="AlphaFoldDB" id="A0A8C1PDJ9"/>
<evidence type="ECO:0000256" key="12">
    <source>
        <dbReference type="ARBA" id="ARBA00023224"/>
    </source>
</evidence>
<dbReference type="GO" id="GO:0004984">
    <property type="term" value="F:olfactory receptor activity"/>
    <property type="evidence" value="ECO:0007669"/>
    <property type="project" value="InterPro"/>
</dbReference>
<keyword evidence="6 13" id="KW-1133">Transmembrane helix</keyword>
<dbReference type="InterPro" id="IPR000276">
    <property type="entry name" value="GPCR_Rhodpsn"/>
</dbReference>
<keyword evidence="10" id="KW-0675">Receptor</keyword>
<dbReference type="InterPro" id="IPR050402">
    <property type="entry name" value="OR51/52/56-like"/>
</dbReference>
<evidence type="ECO:0000313" key="16">
    <source>
        <dbReference type="Proteomes" id="UP000694427"/>
    </source>
</evidence>
<proteinExistence type="predicted"/>
<dbReference type="PRINTS" id="PR00237">
    <property type="entry name" value="GPCRRHODOPSN"/>
</dbReference>
<evidence type="ECO:0000259" key="14">
    <source>
        <dbReference type="PROSITE" id="PS50262"/>
    </source>
</evidence>
<gene>
    <name evidence="15" type="primary">LOC109069993</name>
</gene>
<name>A0A8C1PDJ9_CYPCA</name>
<feature type="transmembrane region" description="Helical" evidence="13">
    <location>
        <begin position="208"/>
        <end position="232"/>
    </location>
</feature>
<evidence type="ECO:0000313" key="15">
    <source>
        <dbReference type="Ensembl" id="ENSCCRP00010104600.1"/>
    </source>
</evidence>
<dbReference type="GO" id="GO:0005886">
    <property type="term" value="C:plasma membrane"/>
    <property type="evidence" value="ECO:0007669"/>
    <property type="project" value="UniProtKB-SubCell"/>
</dbReference>
<dbReference type="FunFam" id="1.20.1070.10:FF:000024">
    <property type="entry name" value="Olfactory receptor"/>
    <property type="match status" value="1"/>
</dbReference>
<evidence type="ECO:0000256" key="9">
    <source>
        <dbReference type="ARBA" id="ARBA00023157"/>
    </source>
</evidence>
<evidence type="ECO:0000256" key="11">
    <source>
        <dbReference type="ARBA" id="ARBA00023180"/>
    </source>
</evidence>
<dbReference type="InterPro" id="IPR017452">
    <property type="entry name" value="GPCR_Rhodpsn_7TM"/>
</dbReference>
<dbReference type="Proteomes" id="UP000694427">
    <property type="component" value="Unplaced"/>
</dbReference>
<dbReference type="PROSITE" id="PS50262">
    <property type="entry name" value="G_PROTEIN_RECEP_F1_2"/>
    <property type="match status" value="1"/>
</dbReference>
<reference evidence="15" key="1">
    <citation type="submission" date="2025-08" db="UniProtKB">
        <authorList>
            <consortium name="Ensembl"/>
        </authorList>
    </citation>
    <scope>IDENTIFICATION</scope>
</reference>
<evidence type="ECO:0000256" key="4">
    <source>
        <dbReference type="ARBA" id="ARBA00022692"/>
    </source>
</evidence>
<keyword evidence="4 13" id="KW-0812">Transmembrane</keyword>
<dbReference type="InterPro" id="IPR000725">
    <property type="entry name" value="Olfact_rcpt"/>
</dbReference>
<dbReference type="PANTHER" id="PTHR26450:SF87">
    <property type="entry name" value="OLFACTORY RECEPTOR 51F2"/>
    <property type="match status" value="1"/>
</dbReference>
<evidence type="ECO:0000256" key="5">
    <source>
        <dbReference type="ARBA" id="ARBA00022725"/>
    </source>
</evidence>
<comment type="subcellular location">
    <subcellularLocation>
        <location evidence="1">Cell membrane</location>
        <topology evidence="1">Multi-pass membrane protein</topology>
    </subcellularLocation>
</comment>
<keyword evidence="8 13" id="KW-0472">Membrane</keyword>
<dbReference type="SMART" id="SM01381">
    <property type="entry name" value="7TM_GPCR_Srsx"/>
    <property type="match status" value="1"/>
</dbReference>
<evidence type="ECO:0000256" key="2">
    <source>
        <dbReference type="ARBA" id="ARBA00022475"/>
    </source>
</evidence>
<accession>A0A8C1PDJ9</accession>